<dbReference type="AlphaFoldDB" id="A0A1V0UQ66"/>
<name>A0A1V0UQ66_9BACL</name>
<dbReference type="InterPro" id="IPR010994">
    <property type="entry name" value="RuvA_2-like"/>
</dbReference>
<reference evidence="4 5" key="1">
    <citation type="submission" date="2017-03" db="EMBL/GenBank/DDBJ databases">
        <title>Paenibacillus larvae genome sequencing.</title>
        <authorList>
            <person name="Dingman D.W."/>
        </authorList>
    </citation>
    <scope>NUCLEOTIDE SEQUENCE [LARGE SCALE GENOMIC DNA]</scope>
    <source>
        <strain evidence="4 5">SAG 10367</strain>
    </source>
</reference>
<sequence>MFFCQLHTIREGRMVYELKVKLDKKWLAAGIGFMIMISLAWLFWKTSSGTAGHQLMSLNKEMEGRLQRQKQPETQGNTASASPVQQESKTPSPDLASPAGQIAETSPVPTIDPVPAKEESNKAGKKTVNINTATEQQLIELPGIGKSKAKAILAYRQQKGTFRSIRELLEVKGIGEKMLAKLIPYMRLNN</sequence>
<evidence type="ECO:0000259" key="3">
    <source>
        <dbReference type="SMART" id="SM00278"/>
    </source>
</evidence>
<dbReference type="InterPro" id="IPR003583">
    <property type="entry name" value="Hlx-hairpin-Hlx_DNA-bd_motif"/>
</dbReference>
<dbReference type="PANTHER" id="PTHR21180:SF32">
    <property type="entry name" value="ENDONUCLEASE_EXONUCLEASE_PHOSPHATASE FAMILY DOMAIN-CONTAINING PROTEIN 1"/>
    <property type="match status" value="1"/>
</dbReference>
<feature type="compositionally biased region" description="Polar residues" evidence="1">
    <location>
        <begin position="72"/>
        <end position="91"/>
    </location>
</feature>
<dbReference type="InterPro" id="IPR004509">
    <property type="entry name" value="Competence_ComEA_HhH"/>
</dbReference>
<evidence type="ECO:0000313" key="4">
    <source>
        <dbReference type="EMBL" id="ARF67271.1"/>
    </source>
</evidence>
<evidence type="ECO:0000256" key="2">
    <source>
        <dbReference type="SAM" id="Phobius"/>
    </source>
</evidence>
<evidence type="ECO:0000256" key="1">
    <source>
        <dbReference type="SAM" id="MobiDB-lite"/>
    </source>
</evidence>
<dbReference type="GO" id="GO:0006281">
    <property type="term" value="P:DNA repair"/>
    <property type="evidence" value="ECO:0007669"/>
    <property type="project" value="InterPro"/>
</dbReference>
<evidence type="ECO:0000313" key="5">
    <source>
        <dbReference type="Proteomes" id="UP000192727"/>
    </source>
</evidence>
<feature type="region of interest" description="Disordered" evidence="1">
    <location>
        <begin position="62"/>
        <end position="126"/>
    </location>
</feature>
<dbReference type="PANTHER" id="PTHR21180">
    <property type="entry name" value="ENDONUCLEASE/EXONUCLEASE/PHOSPHATASE FAMILY DOMAIN-CONTAINING PROTEIN 1"/>
    <property type="match status" value="1"/>
</dbReference>
<gene>
    <name evidence="4" type="ORF">B7C51_04690</name>
</gene>
<dbReference type="SMART" id="SM00278">
    <property type="entry name" value="HhH1"/>
    <property type="match status" value="2"/>
</dbReference>
<protein>
    <recommendedName>
        <fullName evidence="3">Helix-hairpin-helix DNA-binding motif class 1 domain-containing protein</fullName>
    </recommendedName>
</protein>
<keyword evidence="2" id="KW-1133">Transmembrane helix</keyword>
<feature type="domain" description="Helix-hairpin-helix DNA-binding motif class 1" evidence="3">
    <location>
        <begin position="166"/>
        <end position="185"/>
    </location>
</feature>
<feature type="domain" description="Helix-hairpin-helix DNA-binding motif class 1" evidence="3">
    <location>
        <begin position="136"/>
        <end position="155"/>
    </location>
</feature>
<proteinExistence type="predicted"/>
<dbReference type="Gene3D" id="1.10.150.320">
    <property type="entry name" value="Photosystem II 12 kDa extrinsic protein"/>
    <property type="match status" value="1"/>
</dbReference>
<dbReference type="EMBL" id="CP020557">
    <property type="protein sequence ID" value="ARF67271.1"/>
    <property type="molecule type" value="Genomic_DNA"/>
</dbReference>
<dbReference type="GO" id="GO:0003677">
    <property type="term" value="F:DNA binding"/>
    <property type="evidence" value="ECO:0007669"/>
    <property type="project" value="InterPro"/>
</dbReference>
<feature type="transmembrane region" description="Helical" evidence="2">
    <location>
        <begin position="26"/>
        <end position="44"/>
    </location>
</feature>
<dbReference type="InterPro" id="IPR051675">
    <property type="entry name" value="Endo/Exo/Phosphatase_dom_1"/>
</dbReference>
<organism evidence="4 5">
    <name type="scientific">Paenibacillus larvae subsp. pulvifaciens</name>
    <dbReference type="NCBI Taxonomy" id="1477"/>
    <lineage>
        <taxon>Bacteria</taxon>
        <taxon>Bacillati</taxon>
        <taxon>Bacillota</taxon>
        <taxon>Bacilli</taxon>
        <taxon>Bacillales</taxon>
        <taxon>Paenibacillaceae</taxon>
        <taxon>Paenibacillus</taxon>
    </lineage>
</organism>
<dbReference type="Pfam" id="PF12836">
    <property type="entry name" value="HHH_3"/>
    <property type="match status" value="1"/>
</dbReference>
<keyword evidence="2" id="KW-0812">Transmembrane</keyword>
<dbReference type="NCBIfam" id="TIGR00426">
    <property type="entry name" value="competence protein ComEA helix-hairpin-helix repeat region"/>
    <property type="match status" value="1"/>
</dbReference>
<accession>A0A1V0UQ66</accession>
<dbReference type="SUPFAM" id="SSF47781">
    <property type="entry name" value="RuvA domain 2-like"/>
    <property type="match status" value="1"/>
</dbReference>
<dbReference type="Proteomes" id="UP000192727">
    <property type="component" value="Chromosome"/>
</dbReference>
<keyword evidence="2" id="KW-0472">Membrane</keyword>